<dbReference type="GO" id="GO:0003746">
    <property type="term" value="F:translation elongation factor activity"/>
    <property type="evidence" value="ECO:0007669"/>
    <property type="project" value="UniProtKB-UniRule"/>
</dbReference>
<dbReference type="Proteomes" id="UP000176444">
    <property type="component" value="Unassembled WGS sequence"/>
</dbReference>
<evidence type="ECO:0000313" key="11">
    <source>
        <dbReference type="Proteomes" id="UP000176444"/>
    </source>
</evidence>
<dbReference type="InterPro" id="IPR020599">
    <property type="entry name" value="Transl_elong_fac_P/YeiP"/>
</dbReference>
<dbReference type="CDD" id="cd05794">
    <property type="entry name" value="S1_EF-P_repeat_2"/>
    <property type="match status" value="1"/>
</dbReference>
<dbReference type="Pfam" id="PF01132">
    <property type="entry name" value="EFP"/>
    <property type="match status" value="1"/>
</dbReference>
<comment type="similarity">
    <text evidence="3 7">Belongs to the elongation factor P family.</text>
</comment>
<dbReference type="SMART" id="SM00841">
    <property type="entry name" value="Elong-fact-P_C"/>
    <property type="match status" value="1"/>
</dbReference>
<dbReference type="HAMAP" id="MF_00141">
    <property type="entry name" value="EF_P"/>
    <property type="match status" value="1"/>
</dbReference>
<evidence type="ECO:0000259" key="8">
    <source>
        <dbReference type="SMART" id="SM00841"/>
    </source>
</evidence>
<name>A0A1F4UPF2_UNCKA</name>
<dbReference type="SUPFAM" id="SSF50104">
    <property type="entry name" value="Translation proteins SH3-like domain"/>
    <property type="match status" value="1"/>
</dbReference>
<dbReference type="InterPro" id="IPR012340">
    <property type="entry name" value="NA-bd_OB-fold"/>
</dbReference>
<dbReference type="InterPro" id="IPR015365">
    <property type="entry name" value="Elong-fact-P_C"/>
</dbReference>
<evidence type="ECO:0000256" key="4">
    <source>
        <dbReference type="ARBA" id="ARBA00022490"/>
    </source>
</evidence>
<dbReference type="CDD" id="cd04470">
    <property type="entry name" value="S1_EF-P_repeat_1"/>
    <property type="match status" value="1"/>
</dbReference>
<dbReference type="GO" id="GO:0005829">
    <property type="term" value="C:cytosol"/>
    <property type="evidence" value="ECO:0007669"/>
    <property type="project" value="UniProtKB-ARBA"/>
</dbReference>
<dbReference type="InterPro" id="IPR001059">
    <property type="entry name" value="Transl_elong_P/YeiP_cen"/>
</dbReference>
<evidence type="ECO:0000256" key="2">
    <source>
        <dbReference type="ARBA" id="ARBA00004815"/>
    </source>
</evidence>
<gene>
    <name evidence="7" type="primary">efp</name>
    <name evidence="10" type="ORF">A2713_01380</name>
</gene>
<dbReference type="InterPro" id="IPR013185">
    <property type="entry name" value="Transl_elong_KOW-like"/>
</dbReference>
<evidence type="ECO:0000256" key="5">
    <source>
        <dbReference type="ARBA" id="ARBA00022768"/>
    </source>
</evidence>
<dbReference type="Pfam" id="PF08207">
    <property type="entry name" value="EFP_N"/>
    <property type="match status" value="1"/>
</dbReference>
<accession>A0A1F4UPF2</accession>
<keyword evidence="6 7" id="KW-0648">Protein biosynthesis</keyword>
<evidence type="ECO:0000256" key="1">
    <source>
        <dbReference type="ARBA" id="ARBA00004496"/>
    </source>
</evidence>
<dbReference type="SUPFAM" id="SSF50249">
    <property type="entry name" value="Nucleic acid-binding proteins"/>
    <property type="match status" value="2"/>
</dbReference>
<comment type="caution">
    <text evidence="10">The sequence shown here is derived from an EMBL/GenBank/DDBJ whole genome shotgun (WGS) entry which is preliminary data.</text>
</comment>
<dbReference type="InterPro" id="IPR014722">
    <property type="entry name" value="Rib_uL2_dom2"/>
</dbReference>
<evidence type="ECO:0000313" key="10">
    <source>
        <dbReference type="EMBL" id="OGC46848.1"/>
    </source>
</evidence>
<evidence type="ECO:0000256" key="7">
    <source>
        <dbReference type="HAMAP-Rule" id="MF_00141"/>
    </source>
</evidence>
<dbReference type="InterPro" id="IPR011768">
    <property type="entry name" value="Transl_elongation_fac_P"/>
</dbReference>
<organism evidence="10 11">
    <name type="scientific">candidate division WWE3 bacterium RIFCSPHIGHO2_01_FULL_35_17</name>
    <dbReference type="NCBI Taxonomy" id="1802614"/>
    <lineage>
        <taxon>Bacteria</taxon>
        <taxon>Katanobacteria</taxon>
    </lineage>
</organism>
<proteinExistence type="inferred from homology"/>
<dbReference type="NCBIfam" id="NF001810">
    <property type="entry name" value="PRK00529.1"/>
    <property type="match status" value="1"/>
</dbReference>
<dbReference type="InterPro" id="IPR013852">
    <property type="entry name" value="Transl_elong_P/YeiP_CS"/>
</dbReference>
<dbReference type="InterPro" id="IPR008991">
    <property type="entry name" value="Translation_prot_SH3-like_sf"/>
</dbReference>
<comment type="subcellular location">
    <subcellularLocation>
        <location evidence="1 7">Cytoplasm</location>
    </subcellularLocation>
</comment>
<keyword evidence="4 7" id="KW-0963">Cytoplasm</keyword>
<dbReference type="AlphaFoldDB" id="A0A1F4UPF2"/>
<dbReference type="Gene3D" id="2.30.30.30">
    <property type="match status" value="1"/>
</dbReference>
<feature type="domain" description="Elongation factor P C-terminal" evidence="8">
    <location>
        <begin position="128"/>
        <end position="183"/>
    </location>
</feature>
<evidence type="ECO:0000259" key="9">
    <source>
        <dbReference type="SMART" id="SM01185"/>
    </source>
</evidence>
<dbReference type="PANTHER" id="PTHR30053:SF12">
    <property type="entry name" value="ELONGATION FACTOR P (EF-P) FAMILY PROTEIN"/>
    <property type="match status" value="1"/>
</dbReference>
<keyword evidence="5 7" id="KW-0251">Elongation factor</keyword>
<dbReference type="EMBL" id="MEUX01000029">
    <property type="protein sequence ID" value="OGC46848.1"/>
    <property type="molecule type" value="Genomic_DNA"/>
</dbReference>
<comment type="pathway">
    <text evidence="2 7">Protein biosynthesis; polypeptide chain elongation.</text>
</comment>
<dbReference type="SMART" id="SM01185">
    <property type="entry name" value="EFP"/>
    <property type="match status" value="1"/>
</dbReference>
<dbReference type="PROSITE" id="PS01275">
    <property type="entry name" value="EFP"/>
    <property type="match status" value="1"/>
</dbReference>
<sequence length="184" mass="20594">MIPVTALRPGVTFEEHGDIFEVLTYNNMHLRKTSSVVQVKIRNLKNGATTEKTFGSNGEVRPVKIERQELQFLYKDPECGYFMNPITFEQVSILLKNLEGHIYLKEGELVVVKFHNKEALSITLPPKVKLKVTDTNPGVKGNSATNVFKDAVTETGLKTKVPLFINIGDEIIVDTRDGSYTARA</sequence>
<reference evidence="10 11" key="1">
    <citation type="journal article" date="2016" name="Nat. Commun.">
        <title>Thousands of microbial genomes shed light on interconnected biogeochemical processes in an aquifer system.</title>
        <authorList>
            <person name="Anantharaman K."/>
            <person name="Brown C.T."/>
            <person name="Hug L.A."/>
            <person name="Sharon I."/>
            <person name="Castelle C.J."/>
            <person name="Probst A.J."/>
            <person name="Thomas B.C."/>
            <person name="Singh A."/>
            <person name="Wilkins M.J."/>
            <person name="Karaoz U."/>
            <person name="Brodie E.L."/>
            <person name="Williams K.H."/>
            <person name="Hubbard S.S."/>
            <person name="Banfield J.F."/>
        </authorList>
    </citation>
    <scope>NUCLEOTIDE SEQUENCE [LARGE SCALE GENOMIC DNA]</scope>
</reference>
<protein>
    <recommendedName>
        <fullName evidence="7">Elongation factor P</fullName>
        <shortName evidence="7">EF-P</shortName>
    </recommendedName>
</protein>
<evidence type="ECO:0000256" key="6">
    <source>
        <dbReference type="ARBA" id="ARBA00022917"/>
    </source>
</evidence>
<feature type="domain" description="Translation elongation factor P/YeiP central" evidence="9">
    <location>
        <begin position="67"/>
        <end position="120"/>
    </location>
</feature>
<dbReference type="Gene3D" id="2.40.50.140">
    <property type="entry name" value="Nucleic acid-binding proteins"/>
    <property type="match status" value="2"/>
</dbReference>
<dbReference type="UniPathway" id="UPA00345"/>
<dbReference type="FunFam" id="2.40.50.140:FF:000004">
    <property type="entry name" value="Elongation factor P"/>
    <property type="match status" value="1"/>
</dbReference>
<dbReference type="GO" id="GO:0043043">
    <property type="term" value="P:peptide biosynthetic process"/>
    <property type="evidence" value="ECO:0007669"/>
    <property type="project" value="InterPro"/>
</dbReference>
<dbReference type="PIRSF" id="PIRSF005901">
    <property type="entry name" value="EF-P"/>
    <property type="match status" value="1"/>
</dbReference>
<dbReference type="Pfam" id="PF09285">
    <property type="entry name" value="Elong-fact-P_C"/>
    <property type="match status" value="1"/>
</dbReference>
<dbReference type="PANTHER" id="PTHR30053">
    <property type="entry name" value="ELONGATION FACTOR P"/>
    <property type="match status" value="1"/>
</dbReference>
<comment type="function">
    <text evidence="7">Involved in peptide bond synthesis. Stimulates efficient translation and peptide-bond synthesis on native or reconstituted 70S ribosomes in vitro. Probably functions indirectly by altering the affinity of the ribosome for aminoacyl-tRNA, thus increasing their reactivity as acceptors for peptidyl transferase.</text>
</comment>
<evidence type="ECO:0000256" key="3">
    <source>
        <dbReference type="ARBA" id="ARBA00009479"/>
    </source>
</evidence>